<sequence>MFETKKLKNMNLVKRNNTNGFPFVMDEIFKDLMGGTQYVNKVTAPVNIKETENNFLVELMAPGLKKEDFNVELNNDLLTISSEVKTEKTEGEEGKFTRKEFSFSSFKRSFTLPETVNQEAITASYDNGILKLTLPKKEEALPKEKRLIDIS</sequence>
<feature type="domain" description="SHSP" evidence="3">
    <location>
        <begin position="37"/>
        <end position="151"/>
    </location>
</feature>
<evidence type="ECO:0000256" key="1">
    <source>
        <dbReference type="PROSITE-ProRule" id="PRU00285"/>
    </source>
</evidence>
<reference evidence="4 5" key="1">
    <citation type="submission" date="2014-12" db="EMBL/GenBank/DDBJ databases">
        <title>Genome sequence of Flavobacterium beibuense RSKm HC5.</title>
        <authorList>
            <person name="Kim J.F."/>
            <person name="Song J.Y."/>
            <person name="Kwak M.-J."/>
            <person name="Lee S.-W."/>
        </authorList>
    </citation>
    <scope>NUCLEOTIDE SEQUENCE [LARGE SCALE GENOMIC DNA]</scope>
    <source>
        <strain evidence="4 5">RSKm HC5</strain>
    </source>
</reference>
<dbReference type="CDD" id="cd06464">
    <property type="entry name" value="ACD_sHsps-like"/>
    <property type="match status" value="1"/>
</dbReference>
<evidence type="ECO:0000256" key="2">
    <source>
        <dbReference type="RuleBase" id="RU003616"/>
    </source>
</evidence>
<dbReference type="InterPro" id="IPR031107">
    <property type="entry name" value="Small_HSP"/>
</dbReference>
<accession>A0A444W7B3</accession>
<proteinExistence type="inferred from homology"/>
<keyword evidence="5" id="KW-1185">Reference proteome</keyword>
<comment type="similarity">
    <text evidence="1 2">Belongs to the small heat shock protein (HSP20) family.</text>
</comment>
<dbReference type="PANTHER" id="PTHR11527">
    <property type="entry name" value="HEAT-SHOCK PROTEIN 20 FAMILY MEMBER"/>
    <property type="match status" value="1"/>
</dbReference>
<dbReference type="AlphaFoldDB" id="A0A444W7B3"/>
<dbReference type="PROSITE" id="PS01031">
    <property type="entry name" value="SHSP"/>
    <property type="match status" value="1"/>
</dbReference>
<dbReference type="Proteomes" id="UP000289775">
    <property type="component" value="Unassembled WGS sequence"/>
</dbReference>
<evidence type="ECO:0000313" key="5">
    <source>
        <dbReference type="Proteomes" id="UP000289775"/>
    </source>
</evidence>
<dbReference type="InterPro" id="IPR002068">
    <property type="entry name" value="A-crystallin/Hsp20_dom"/>
</dbReference>
<comment type="caution">
    <text evidence="4">The sequence shown here is derived from an EMBL/GenBank/DDBJ whole genome shotgun (WGS) entry which is preliminary data.</text>
</comment>
<dbReference type="SUPFAM" id="SSF49764">
    <property type="entry name" value="HSP20-like chaperones"/>
    <property type="match status" value="1"/>
</dbReference>
<dbReference type="Gene3D" id="2.60.40.790">
    <property type="match status" value="1"/>
</dbReference>
<dbReference type="InterPro" id="IPR008978">
    <property type="entry name" value="HSP20-like_chaperone"/>
</dbReference>
<organism evidence="4 5">
    <name type="scientific">Flavobacterium beibuense</name>
    <dbReference type="NCBI Taxonomy" id="657326"/>
    <lineage>
        <taxon>Bacteria</taxon>
        <taxon>Pseudomonadati</taxon>
        <taxon>Bacteroidota</taxon>
        <taxon>Flavobacteriia</taxon>
        <taxon>Flavobacteriales</taxon>
        <taxon>Flavobacteriaceae</taxon>
        <taxon>Flavobacterium</taxon>
    </lineage>
</organism>
<protein>
    <submittedName>
        <fullName evidence="4">Small heat shock protein</fullName>
    </submittedName>
</protein>
<keyword evidence="4" id="KW-0346">Stress response</keyword>
<dbReference type="Pfam" id="PF00011">
    <property type="entry name" value="HSP20"/>
    <property type="match status" value="1"/>
</dbReference>
<dbReference type="EMBL" id="JUIW01000009">
    <property type="protein sequence ID" value="RYJ41750.1"/>
    <property type="molecule type" value="Genomic_DNA"/>
</dbReference>
<gene>
    <name evidence="4" type="ORF">NU09_2675</name>
</gene>
<evidence type="ECO:0000313" key="4">
    <source>
        <dbReference type="EMBL" id="RYJ41750.1"/>
    </source>
</evidence>
<name>A0A444W7B3_9FLAO</name>
<evidence type="ECO:0000259" key="3">
    <source>
        <dbReference type="PROSITE" id="PS01031"/>
    </source>
</evidence>